<dbReference type="AlphaFoldDB" id="A0A7H8N1B2"/>
<feature type="compositionally biased region" description="Gly residues" evidence="1">
    <location>
        <begin position="295"/>
        <end position="311"/>
    </location>
</feature>
<dbReference type="Gene3D" id="3.40.50.620">
    <property type="entry name" value="HUPs"/>
    <property type="match status" value="1"/>
</dbReference>
<dbReference type="SUPFAM" id="SSF52402">
    <property type="entry name" value="Adenine nucleotide alpha hydrolases-like"/>
    <property type="match status" value="1"/>
</dbReference>
<feature type="region of interest" description="Disordered" evidence="1">
    <location>
        <begin position="1"/>
        <end position="22"/>
    </location>
</feature>
<name>A0A7H8N1B2_9ACTN</name>
<protein>
    <submittedName>
        <fullName evidence="2">TIGR00268 family protein</fullName>
    </submittedName>
</protein>
<evidence type="ECO:0000313" key="2">
    <source>
        <dbReference type="EMBL" id="QKW48176.1"/>
    </source>
</evidence>
<keyword evidence="3" id="KW-1185">Reference proteome</keyword>
<dbReference type="Proteomes" id="UP000509303">
    <property type="component" value="Chromosome"/>
</dbReference>
<feature type="region of interest" description="Disordered" evidence="1">
    <location>
        <begin position="284"/>
        <end position="343"/>
    </location>
</feature>
<dbReference type="PANTHER" id="PTHR43169">
    <property type="entry name" value="EXSB FAMILY PROTEIN"/>
    <property type="match status" value="1"/>
</dbReference>
<sequence length="343" mass="35282">MARKSTTLGERESESEQRTGGVLDSSTLLSTLSAHAPLAVAFSGGVDSAVVLAAAVRAWGRTGTLAVIADSPALARDELYGARRTAAEIGAELAVVATDEWTVPGYRENSGDRCYFCKRTVLARVAEVAAERGFHGVATGTHRDDRRAAHRPGLRAAAELGVAEPLADAGLGKREVRAVAATWGLSVAEKPGMPCLSSRVAVGVPVTRERLGLVERAEELVRAELAAGRVPVTDVRVRLLTADFRVELGPPAYDWLCGRAERAGALLRRVAAATRLGPGTVARYRSGAVSTGPGPASGTGSASGSGSGSGPGQSRTGRAGLLVPRPAGPRGDGAPRAAVEGAW</sequence>
<dbReference type="PANTHER" id="PTHR43169:SF2">
    <property type="entry name" value="NAD_GMP SYNTHASE DOMAIN-CONTAINING PROTEIN"/>
    <property type="match status" value="1"/>
</dbReference>
<proteinExistence type="predicted"/>
<organism evidence="2 3">
    <name type="scientific">Streptomyces buecherae</name>
    <dbReference type="NCBI Taxonomy" id="2763006"/>
    <lineage>
        <taxon>Bacteria</taxon>
        <taxon>Bacillati</taxon>
        <taxon>Actinomycetota</taxon>
        <taxon>Actinomycetes</taxon>
        <taxon>Kitasatosporales</taxon>
        <taxon>Streptomycetaceae</taxon>
        <taxon>Streptomyces</taxon>
    </lineage>
</organism>
<dbReference type="RefSeq" id="WP_176159874.1">
    <property type="nucleotide sequence ID" value="NZ_CP054929.1"/>
</dbReference>
<dbReference type="InterPro" id="IPR052188">
    <property type="entry name" value="Ni-pincer_cofactor_biosynth"/>
</dbReference>
<evidence type="ECO:0000313" key="3">
    <source>
        <dbReference type="Proteomes" id="UP000509303"/>
    </source>
</evidence>
<reference evidence="2 3" key="1">
    <citation type="submission" date="2020-06" db="EMBL/GenBank/DDBJ databases">
        <title>Genome mining for natural products.</title>
        <authorList>
            <person name="Zhang B."/>
            <person name="Shi J."/>
            <person name="Ge H."/>
        </authorList>
    </citation>
    <scope>NUCLEOTIDE SEQUENCE [LARGE SCALE GENOMIC DNA]</scope>
    <source>
        <strain evidence="2 3">NA00687</strain>
    </source>
</reference>
<evidence type="ECO:0000256" key="1">
    <source>
        <dbReference type="SAM" id="MobiDB-lite"/>
    </source>
</evidence>
<dbReference type="InterPro" id="IPR014729">
    <property type="entry name" value="Rossmann-like_a/b/a_fold"/>
</dbReference>
<dbReference type="EMBL" id="CP054929">
    <property type="protein sequence ID" value="QKW48176.1"/>
    <property type="molecule type" value="Genomic_DNA"/>
</dbReference>
<gene>
    <name evidence="2" type="ORF">HUT08_02230</name>
</gene>
<accession>A0A7H8N1B2</accession>
<feature type="compositionally biased region" description="Low complexity" evidence="1">
    <location>
        <begin position="324"/>
        <end position="343"/>
    </location>
</feature>